<comment type="caution">
    <text evidence="1">The sequence shown here is derived from an EMBL/GenBank/DDBJ whole genome shotgun (WGS) entry which is preliminary data.</text>
</comment>
<dbReference type="Proteomes" id="UP001590950">
    <property type="component" value="Unassembled WGS sequence"/>
</dbReference>
<gene>
    <name evidence="1" type="ORF">N7G274_009008</name>
</gene>
<name>A0ABR4A0Q3_9LECA</name>
<protein>
    <submittedName>
        <fullName evidence="1">Uncharacterized protein</fullName>
    </submittedName>
</protein>
<reference evidence="1 2" key="1">
    <citation type="submission" date="2024-09" db="EMBL/GenBank/DDBJ databases">
        <title>Rethinking Asexuality: The Enigmatic Case of Functional Sexual Genes in Lepraria (Stereocaulaceae).</title>
        <authorList>
            <person name="Doellman M."/>
            <person name="Sun Y."/>
            <person name="Barcenas-Pena A."/>
            <person name="Lumbsch H.T."/>
            <person name="Grewe F."/>
        </authorList>
    </citation>
    <scope>NUCLEOTIDE SEQUENCE [LARGE SCALE GENOMIC DNA]</scope>
    <source>
        <strain evidence="1 2">Mercado 3170</strain>
    </source>
</reference>
<dbReference type="EMBL" id="JBEFKJ010000033">
    <property type="protein sequence ID" value="KAL2038359.1"/>
    <property type="molecule type" value="Genomic_DNA"/>
</dbReference>
<organism evidence="1 2">
    <name type="scientific">Stereocaulon virgatum</name>
    <dbReference type="NCBI Taxonomy" id="373712"/>
    <lineage>
        <taxon>Eukaryota</taxon>
        <taxon>Fungi</taxon>
        <taxon>Dikarya</taxon>
        <taxon>Ascomycota</taxon>
        <taxon>Pezizomycotina</taxon>
        <taxon>Lecanoromycetes</taxon>
        <taxon>OSLEUM clade</taxon>
        <taxon>Lecanoromycetidae</taxon>
        <taxon>Lecanorales</taxon>
        <taxon>Lecanorineae</taxon>
        <taxon>Stereocaulaceae</taxon>
        <taxon>Stereocaulon</taxon>
    </lineage>
</organism>
<proteinExistence type="predicted"/>
<keyword evidence="2" id="KW-1185">Reference proteome</keyword>
<evidence type="ECO:0000313" key="2">
    <source>
        <dbReference type="Proteomes" id="UP001590950"/>
    </source>
</evidence>
<sequence length="91" mass="10086">MAFQETPSFDLLLIAQNLLVDGEAAYLAQVVEVEETWAELPGVCACGGAPFPFRFSDKEKAKTEANVNRALRRMEAMHGVKKSIGELFPER</sequence>
<accession>A0ABR4A0Q3</accession>
<evidence type="ECO:0000313" key="1">
    <source>
        <dbReference type="EMBL" id="KAL2038359.1"/>
    </source>
</evidence>